<dbReference type="EMBL" id="BMKW01000004">
    <property type="protein sequence ID" value="GGJ13649.1"/>
    <property type="molecule type" value="Genomic_DNA"/>
</dbReference>
<evidence type="ECO:0000313" key="2">
    <source>
        <dbReference type="Proteomes" id="UP000661507"/>
    </source>
</evidence>
<protein>
    <submittedName>
        <fullName evidence="1">Uncharacterized protein</fullName>
    </submittedName>
</protein>
<comment type="caution">
    <text evidence="1">The sequence shown here is derived from an EMBL/GenBank/DDBJ whole genome shotgun (WGS) entry which is preliminary data.</text>
</comment>
<dbReference type="AlphaFoldDB" id="A0A917KI03"/>
<organism evidence="1 2">
    <name type="scientific">Neoroseomonas lacus</name>
    <dbReference type="NCBI Taxonomy" id="287609"/>
    <lineage>
        <taxon>Bacteria</taxon>
        <taxon>Pseudomonadati</taxon>
        <taxon>Pseudomonadota</taxon>
        <taxon>Alphaproteobacteria</taxon>
        <taxon>Acetobacterales</taxon>
        <taxon>Acetobacteraceae</taxon>
        <taxon>Neoroseomonas</taxon>
    </lineage>
</organism>
<proteinExistence type="predicted"/>
<dbReference type="Proteomes" id="UP000661507">
    <property type="component" value="Unassembled WGS sequence"/>
</dbReference>
<gene>
    <name evidence="1" type="ORF">GCM10011320_21100</name>
</gene>
<keyword evidence="2" id="KW-1185">Reference proteome</keyword>
<evidence type="ECO:0000313" key="1">
    <source>
        <dbReference type="EMBL" id="GGJ13649.1"/>
    </source>
</evidence>
<sequence>MSASAPAGSASRKTGSIEAACTRETMTGDGSRLVIIHPAPVFWTQRPILAARLAHQSRRKAEWRRGAKAAGIVANWQKPVATGTASARWPVTASLG</sequence>
<reference evidence="1" key="2">
    <citation type="submission" date="2020-09" db="EMBL/GenBank/DDBJ databases">
        <authorList>
            <person name="Sun Q."/>
            <person name="Zhou Y."/>
        </authorList>
    </citation>
    <scope>NUCLEOTIDE SEQUENCE</scope>
    <source>
        <strain evidence="1">CGMCC 1.3617</strain>
    </source>
</reference>
<reference evidence="1" key="1">
    <citation type="journal article" date="2014" name="Int. J. Syst. Evol. Microbiol.">
        <title>Complete genome sequence of Corynebacterium casei LMG S-19264T (=DSM 44701T), isolated from a smear-ripened cheese.</title>
        <authorList>
            <consortium name="US DOE Joint Genome Institute (JGI-PGF)"/>
            <person name="Walter F."/>
            <person name="Albersmeier A."/>
            <person name="Kalinowski J."/>
            <person name="Ruckert C."/>
        </authorList>
    </citation>
    <scope>NUCLEOTIDE SEQUENCE</scope>
    <source>
        <strain evidence="1">CGMCC 1.3617</strain>
    </source>
</reference>
<name>A0A917KI03_9PROT</name>
<accession>A0A917KI03</accession>